<keyword evidence="10" id="KW-0732">Signal</keyword>
<evidence type="ECO:0000256" key="7">
    <source>
        <dbReference type="ARBA" id="ARBA00023136"/>
    </source>
</evidence>
<comment type="subcellular location">
    <subcellularLocation>
        <location evidence="1 8">Endoplasmic reticulum membrane</location>
        <topology evidence="1 8">Multi-pass membrane protein</topology>
    </subcellularLocation>
</comment>
<feature type="chain" id="PRO_5042111390" description="Mannosyltransferase" evidence="10">
    <location>
        <begin position="23"/>
        <end position="883"/>
    </location>
</feature>
<keyword evidence="2 8" id="KW-0328">Glycosyltransferase</keyword>
<comment type="caution">
    <text evidence="11">The sequence shown here is derived from an EMBL/GenBank/DDBJ whole genome shotgun (WGS) entry which is preliminary data.</text>
</comment>
<keyword evidence="7" id="KW-0472">Membrane</keyword>
<comment type="similarity">
    <text evidence="8">Belongs to the glycosyltransferase 22 family.</text>
</comment>
<evidence type="ECO:0000256" key="4">
    <source>
        <dbReference type="ARBA" id="ARBA00022692"/>
    </source>
</evidence>
<dbReference type="Pfam" id="PF03901">
    <property type="entry name" value="Glyco_transf_22"/>
    <property type="match status" value="1"/>
</dbReference>
<dbReference type="AlphaFoldDB" id="A0AAD5DYV4"/>
<reference evidence="11" key="1">
    <citation type="submission" date="2020-11" db="EMBL/GenBank/DDBJ databases">
        <title>Chlorella ohadii genome sequencing and assembly.</title>
        <authorList>
            <person name="Murik O."/>
            <person name="Treves H."/>
            <person name="Kedem I."/>
            <person name="Shotland Y."/>
            <person name="Kaplan A."/>
        </authorList>
    </citation>
    <scope>NUCLEOTIDE SEQUENCE</scope>
    <source>
        <strain evidence="11">1</strain>
    </source>
</reference>
<dbReference type="EMBL" id="JADXDR010000020">
    <property type="protein sequence ID" value="KAI7845183.1"/>
    <property type="molecule type" value="Genomic_DNA"/>
</dbReference>
<keyword evidence="6" id="KW-1133">Transmembrane helix</keyword>
<name>A0AAD5DYV4_9CHLO</name>
<dbReference type="Proteomes" id="UP001205105">
    <property type="component" value="Unassembled WGS sequence"/>
</dbReference>
<dbReference type="EC" id="2.4.1.-" evidence="8"/>
<accession>A0AAD5DYV4</accession>
<dbReference type="PANTHER" id="PTHR22760">
    <property type="entry name" value="GLYCOSYLTRANSFERASE"/>
    <property type="match status" value="1"/>
</dbReference>
<keyword evidence="3" id="KW-0808">Transferase</keyword>
<evidence type="ECO:0000256" key="9">
    <source>
        <dbReference type="SAM" id="MobiDB-lite"/>
    </source>
</evidence>
<evidence type="ECO:0000313" key="11">
    <source>
        <dbReference type="EMBL" id="KAI7845183.1"/>
    </source>
</evidence>
<evidence type="ECO:0000256" key="8">
    <source>
        <dbReference type="RuleBase" id="RU363075"/>
    </source>
</evidence>
<keyword evidence="12" id="KW-1185">Reference proteome</keyword>
<feature type="region of interest" description="Disordered" evidence="9">
    <location>
        <begin position="382"/>
        <end position="404"/>
    </location>
</feature>
<evidence type="ECO:0000256" key="10">
    <source>
        <dbReference type="SAM" id="SignalP"/>
    </source>
</evidence>
<keyword evidence="5 8" id="KW-0256">Endoplasmic reticulum</keyword>
<evidence type="ECO:0000256" key="5">
    <source>
        <dbReference type="ARBA" id="ARBA00022824"/>
    </source>
</evidence>
<proteinExistence type="inferred from homology"/>
<evidence type="ECO:0000256" key="6">
    <source>
        <dbReference type="ARBA" id="ARBA00022989"/>
    </source>
</evidence>
<protein>
    <recommendedName>
        <fullName evidence="8">Mannosyltransferase</fullName>
        <ecNumber evidence="8">2.4.1.-</ecNumber>
    </recommendedName>
</protein>
<gene>
    <name evidence="11" type="ORF">COHA_001228</name>
</gene>
<dbReference type="GO" id="GO:0000026">
    <property type="term" value="F:alpha-1,2-mannosyltransferase activity"/>
    <property type="evidence" value="ECO:0007669"/>
    <property type="project" value="TreeGrafter"/>
</dbReference>
<evidence type="ECO:0000256" key="3">
    <source>
        <dbReference type="ARBA" id="ARBA00022679"/>
    </source>
</evidence>
<dbReference type="PANTHER" id="PTHR22760:SF4">
    <property type="entry name" value="GPI MANNOSYLTRANSFERASE 3"/>
    <property type="match status" value="1"/>
</dbReference>
<evidence type="ECO:0000256" key="2">
    <source>
        <dbReference type="ARBA" id="ARBA00022676"/>
    </source>
</evidence>
<dbReference type="InterPro" id="IPR005599">
    <property type="entry name" value="GPI_mannosylTrfase"/>
</dbReference>
<evidence type="ECO:0000313" key="12">
    <source>
        <dbReference type="Proteomes" id="UP001205105"/>
    </source>
</evidence>
<evidence type="ECO:0000256" key="1">
    <source>
        <dbReference type="ARBA" id="ARBA00004477"/>
    </source>
</evidence>
<dbReference type="GO" id="GO:0006506">
    <property type="term" value="P:GPI anchor biosynthetic process"/>
    <property type="evidence" value="ECO:0007669"/>
    <property type="project" value="TreeGrafter"/>
</dbReference>
<keyword evidence="4" id="KW-0812">Transmembrane</keyword>
<feature type="signal peptide" evidence="10">
    <location>
        <begin position="1"/>
        <end position="22"/>
    </location>
</feature>
<sequence length="883" mass="93586">MRRPFLAALAVRVACALAIATAFAPDEYWQSLEVAHRLVFGLVPLPQQPSTVHAATATQPLPTRPPPHPHASYGHLTWEWAAGLRSYAHPLLFAAPYALLRALRLDSTWALVRLPLLLQALAAAATDAYVAELAGLLGGPQVAGWCLVCQLASWFNAYTLVRTYSNCLEALCVAAGTYHWLRSAGGSSRGSTTTSGRGKANATPQHRHQRAWIACAALGVVFRPASALFWVLPAGLALWRQRGSALVPLLRDAAAVGGGTLAASLLVDRAFYGRWVLVPWEFFRFNMLAGASVQYGGHPWHWNLTQGLPAVAASLVPLLAAGLLQSGPDGRQLALLAGWSLATYSLPAHKEFRFLLPALQLLMPYCGLAAARLWSPGAAQGSSARRAVGGRSGKERRPARQGGPWRRGALACIALQLPMAAYFLLVHQRAQVGVMRVIERAAAADPAGTSVLFLTPCHATPFYSHVHRPVPMRFLDCSPPQHAAATAALNQQEQAWLRLPAACPATTPDGSSASHSSGAVAVQPSQRQCFERDPAAYVDAVLQLNAPVRPRLLVGYAPLMAQLAAPLKRWGYALHQRLPNCWVQTDEDSPCELQLAQQAFPAVAQPPVAPSASEATAWDVYTWLFLPSVKAGAYASATCLVLGLPLDACMVTTLVAAAFLIYGYDRGVKDAHDEGYTTKRGRFMNRHQPAVRAGLATAAVGCTAAAAQLPAEFASSLLPIVAISMAYAAPFLPGGHSLRTLPGGKTIVACSMWALGCAWLPAVASGHGGELGSPQLAAMLLHTGLCSATNLFNDIRDLADDQRSGTLSLPVLLGRNTTLGLLAGAAALDASLCLALLHQPALLLPNLAVAAHALDFDSGRWKGAVQWAYAAQLLLLLALAAAS</sequence>
<dbReference type="GO" id="GO:0005789">
    <property type="term" value="C:endoplasmic reticulum membrane"/>
    <property type="evidence" value="ECO:0007669"/>
    <property type="project" value="UniProtKB-SubCell"/>
</dbReference>
<organism evidence="11 12">
    <name type="scientific">Chlorella ohadii</name>
    <dbReference type="NCBI Taxonomy" id="2649997"/>
    <lineage>
        <taxon>Eukaryota</taxon>
        <taxon>Viridiplantae</taxon>
        <taxon>Chlorophyta</taxon>
        <taxon>core chlorophytes</taxon>
        <taxon>Trebouxiophyceae</taxon>
        <taxon>Chlorellales</taxon>
        <taxon>Chlorellaceae</taxon>
        <taxon>Chlorella clade</taxon>
        <taxon>Chlorella</taxon>
    </lineage>
</organism>